<dbReference type="EMBL" id="ASPP01010058">
    <property type="protein sequence ID" value="ETO23302.1"/>
    <property type="molecule type" value="Genomic_DNA"/>
</dbReference>
<keyword evidence="1" id="KW-0853">WD repeat</keyword>
<dbReference type="PANTHER" id="PTHR46108">
    <property type="entry name" value="BLUE CHEESE"/>
    <property type="match status" value="1"/>
</dbReference>
<feature type="region of interest" description="Disordered" evidence="2">
    <location>
        <begin position="969"/>
        <end position="1001"/>
    </location>
</feature>
<feature type="compositionally biased region" description="Polar residues" evidence="2">
    <location>
        <begin position="1404"/>
        <end position="1437"/>
    </location>
</feature>
<evidence type="ECO:0000313" key="3">
    <source>
        <dbReference type="EMBL" id="ETO23302.1"/>
    </source>
</evidence>
<dbReference type="InterPro" id="IPR051944">
    <property type="entry name" value="BEACH_domain_protein"/>
</dbReference>
<evidence type="ECO:0008006" key="5">
    <source>
        <dbReference type="Google" id="ProtNLM"/>
    </source>
</evidence>
<dbReference type="SUPFAM" id="SSF49899">
    <property type="entry name" value="Concanavalin A-like lectins/glucanases"/>
    <property type="match status" value="1"/>
</dbReference>
<feature type="compositionally biased region" description="Basic and acidic residues" evidence="2">
    <location>
        <begin position="1899"/>
        <end position="1909"/>
    </location>
</feature>
<comment type="caution">
    <text evidence="3">The sequence shown here is derived from an EMBL/GenBank/DDBJ whole genome shotgun (WGS) entry which is preliminary data.</text>
</comment>
<sequence>MTELGTHYLSPAELNTIFAWARKHNERYPHIMQFLSGEHKFPFIEFECFSRRVACIKMTGQSHLKVSPETGVSLAFWLNIRSASPTAPELLLCSLWRCDTSTSVLELRYHCQNGSILIKLGDEESFDSYVCRDVMLAHHRWYHIAVTFQMVCGSQSNLKQKTRPHLDLWLYINGIKAKHIHETIMLKEKESKLEKETLHKRSDTRSSVVSIAPNTSLGDIKAPQKCFSGLSLDPCLCQLIIGVDRTHLKHQEHTATRPQPLVWWMGPFFVFESVLSLKQVVMIVDAGADYGGTFHDARAVSYIQEKEEKLSHCPNRIDVLPTILCSIHPHAYYSFTEARRILQPNTTDLDMEELSPLLMGANNNDVSPLQEMVNIAALRTPGAIVKNTAHHVHAPITHQGPYLYCYGGVTCIRPIALEDAIRYIGGIENIFGFLSNVHSSKALVDYCAILATFLANNPRNLMDMARIGGYEMLGNILKEKSGLITLDLIPIITSMVTNSIPTVVREYFTHTPNSTRNVRISDPEIALYNHIGNPESSYKKRIYTMAMPAQRTPNMDDMDQSSNANLPVTLPLLLHNNSSTHNRSIDGSTMELSALGHLGMKHSGSESSTVNEPLNNMLSSSVDNVGTGIGAGDDVSLGLDYVELRQKGLSFLELPIVIERRYLQQEDESGLTEGYSEMKESTWSGSERYTKEKMLLANTLAMKYLLFDYEIWSQVSTPIQHALYEWVKELATRGPPILNMEGMHKTLQFHRISGIPLKALSLLSMRKWNAMRLRDLEVMDDILHILVHRRVPSEIKSVIFELAERLITENFREEELNLIAGFLVDNVVDHKNYESVTSHANKQKELAKEKYKTKDDFSAQPVTMPMSLAMTIPNKNVPHYMDVNSTPSTATSMLTPIPMSTPIPTATPIAMQSPMFTPIAHVPRVVPTVMTTATWNHMNTPIKHGDVVVEFMKIFYVYVHNNTVGSNGHFQKANSHAGHHHSNSKGSCNDDDLNNKSPSPSSLGFGHSGMDAEFTTNFANMCDKFNILWFAKFLSPGLSGQVNRASLCVLNKMMITVDNYMNAFCNASGFQILAMLIPRLEPHPRVWIFLFSLLLGMEPFRCGAVNSQPQLPFTLRSMTELFPVTKINAFQAQHQTRTLALLLSVIHDYVQLYVAGNSVDVGYAVVAIKFLWQNLKTNRRIRDEFVGDEHAHIEFFVSILFDITYAKSIHQWISRGGFNCGCMSLYLPVHGVPELDNVLSSLLIKLLEERIQKHKVYITFDRILRAFPTRRIKKDQQADNQKKLIQFYCVKMVCSCLHKLQIVTDKDLLLHNLMFVSNVRHLVEISSLTLQNYFAFYLLPSTKTKSTAYDGTDNLSPSQSHSHSQSQSSSPSPSPAITTMDKPSSKRERRHSFHEDLLRPDRQPITQKSMIAMEHNSNNTKQPSTLAQGNKTTGQQDESPAFVCSSYLEQIPSPAKIIRRFLSILQMCKLTLDQRLSVNDGATEEKNEREPSRKDLENLYSSCRKSVQSVLIFFMHKSLELSSKTRHLEKLLLLVIQHHQVLFFTDSSEPDFFFLGLMHVLVKLLPEVAKHGDKVTLSQTKEHVAHNCLSVWNCVLMYQSHFLAQYLSKEPELNDKLRLIVTKRALFLQWLRRGGLTTAQSTFQAIFEKPWADRYANESSRLRERFDKDKTSSKTQHQNLLSYERLLKFIPMQAIYQNNNIQTLLSVEQARQISRKHQFYYRELFSRNKWFELVVLKLRVQSTLWVQLITCPWDEAWYLDFIEGPHRMRKILKRHTKFVQIYKADRHKFLRLLSQLEPMKQFMNDYYSHDTRPLQVYSQSLAAHSSNPSVIDISRAIALSESESADYINAQDEHDSEISDLKALEAMLEDSREHDFDDSEGEKEEEDEDDEENEEDKGEVDKDTKEFAKVNRQGSNQNNDNENNNDKKEDMSNDEKDEEDEKGGNGGHLSKKNAIFRIKENNLQDNKFPIKRAPITRRRTTHYYQQSLAFLPGDKKLEDLWKGSKLTFLAETKGIEEEQLDNNDEKLNENENENENENKENRDDDVFAYNNDDWKEEKEEQQSSDDTAENEERETTQENAMEGILPFEQDIIQMSLDKEKATLGIVERMSRVLGPGDVFDPTRTYNCSTISGLNEDHGIVLLCRTAMYFFYHIRLDVATGELKEIKVDMQSKVAFRTSFDMKNSELGPLLTIKKIRSKRDIIALQLNGNLSRAKQLEEMDKDATGLKEPLRFTYDSLRE</sequence>
<evidence type="ECO:0000313" key="4">
    <source>
        <dbReference type="Proteomes" id="UP000023152"/>
    </source>
</evidence>
<feature type="region of interest" description="Disordered" evidence="2">
    <location>
        <begin position="2017"/>
        <end position="2082"/>
    </location>
</feature>
<name>X6ND99_RETFI</name>
<feature type="region of interest" description="Disordered" evidence="2">
    <location>
        <begin position="1871"/>
        <end position="1973"/>
    </location>
</feature>
<feature type="compositionally biased region" description="Acidic residues" evidence="2">
    <location>
        <begin position="1876"/>
        <end position="1898"/>
    </location>
</feature>
<evidence type="ECO:0000256" key="2">
    <source>
        <dbReference type="SAM" id="MobiDB-lite"/>
    </source>
</evidence>
<feature type="compositionally biased region" description="Basic and acidic residues" evidence="2">
    <location>
        <begin position="1393"/>
        <end position="1402"/>
    </location>
</feature>
<feature type="compositionally biased region" description="Low complexity" evidence="2">
    <location>
        <begin position="1356"/>
        <end position="1371"/>
    </location>
</feature>
<feature type="compositionally biased region" description="Basic and acidic residues" evidence="2">
    <location>
        <begin position="2052"/>
        <end position="2061"/>
    </location>
</feature>
<feature type="compositionally biased region" description="Basic and acidic residues" evidence="2">
    <location>
        <begin position="2036"/>
        <end position="2045"/>
    </location>
</feature>
<protein>
    <recommendedName>
        <fullName evidence="5">BEACH domain-containing protein</fullName>
    </recommendedName>
</protein>
<dbReference type="Proteomes" id="UP000023152">
    <property type="component" value="Unassembled WGS sequence"/>
</dbReference>
<reference evidence="3 4" key="1">
    <citation type="journal article" date="2013" name="Curr. Biol.">
        <title>The Genome of the Foraminiferan Reticulomyxa filosa.</title>
        <authorList>
            <person name="Glockner G."/>
            <person name="Hulsmann N."/>
            <person name="Schleicher M."/>
            <person name="Noegel A.A."/>
            <person name="Eichinger L."/>
            <person name="Gallinger C."/>
            <person name="Pawlowski J."/>
            <person name="Sierra R."/>
            <person name="Euteneuer U."/>
            <person name="Pillet L."/>
            <person name="Moustafa A."/>
            <person name="Platzer M."/>
            <person name="Groth M."/>
            <person name="Szafranski K."/>
            <person name="Schliwa M."/>
        </authorList>
    </citation>
    <scope>NUCLEOTIDE SEQUENCE [LARGE SCALE GENOMIC DNA]</scope>
</reference>
<accession>X6ND99</accession>
<dbReference type="InterPro" id="IPR013320">
    <property type="entry name" value="ConA-like_dom_sf"/>
</dbReference>
<proteinExistence type="predicted"/>
<feature type="non-terminal residue" evidence="3">
    <location>
        <position position="2239"/>
    </location>
</feature>
<dbReference type="PANTHER" id="PTHR46108:SF4">
    <property type="entry name" value="BLUE CHEESE"/>
    <property type="match status" value="1"/>
</dbReference>
<keyword evidence="4" id="KW-1185">Reference proteome</keyword>
<evidence type="ECO:0000256" key="1">
    <source>
        <dbReference type="ARBA" id="ARBA00022574"/>
    </source>
</evidence>
<feature type="region of interest" description="Disordered" evidence="2">
    <location>
        <begin position="1349"/>
        <end position="1437"/>
    </location>
</feature>
<feature type="compositionally biased region" description="Basic and acidic residues" evidence="2">
    <location>
        <begin position="1924"/>
        <end position="1934"/>
    </location>
</feature>
<feature type="compositionally biased region" description="Acidic residues" evidence="2">
    <location>
        <begin position="2062"/>
        <end position="2072"/>
    </location>
</feature>
<gene>
    <name evidence="3" type="ORF">RFI_13881</name>
</gene>
<organism evidence="3 4">
    <name type="scientific">Reticulomyxa filosa</name>
    <dbReference type="NCBI Taxonomy" id="46433"/>
    <lineage>
        <taxon>Eukaryota</taxon>
        <taxon>Sar</taxon>
        <taxon>Rhizaria</taxon>
        <taxon>Retaria</taxon>
        <taxon>Foraminifera</taxon>
        <taxon>Monothalamids</taxon>
        <taxon>Reticulomyxidae</taxon>
        <taxon>Reticulomyxa</taxon>
    </lineage>
</organism>